<protein>
    <recommendedName>
        <fullName evidence="4">Proteophosphoglycan ppg4</fullName>
    </recommendedName>
</protein>
<evidence type="ECO:0000313" key="2">
    <source>
        <dbReference type="EMBL" id="KAK8083928.1"/>
    </source>
</evidence>
<evidence type="ECO:0000313" key="3">
    <source>
        <dbReference type="Proteomes" id="UP001446871"/>
    </source>
</evidence>
<organism evidence="2 3">
    <name type="scientific">Apiospora saccharicola</name>
    <dbReference type="NCBI Taxonomy" id="335842"/>
    <lineage>
        <taxon>Eukaryota</taxon>
        <taxon>Fungi</taxon>
        <taxon>Dikarya</taxon>
        <taxon>Ascomycota</taxon>
        <taxon>Pezizomycotina</taxon>
        <taxon>Sordariomycetes</taxon>
        <taxon>Xylariomycetidae</taxon>
        <taxon>Amphisphaeriales</taxon>
        <taxon>Apiosporaceae</taxon>
        <taxon>Apiospora</taxon>
    </lineage>
</organism>
<gene>
    <name evidence="2" type="ORF">PG996_002709</name>
</gene>
<dbReference type="EMBL" id="JAQQWM010000001">
    <property type="protein sequence ID" value="KAK8083928.1"/>
    <property type="molecule type" value="Genomic_DNA"/>
</dbReference>
<feature type="region of interest" description="Disordered" evidence="1">
    <location>
        <begin position="1"/>
        <end position="25"/>
    </location>
</feature>
<proteinExistence type="predicted"/>
<evidence type="ECO:0000256" key="1">
    <source>
        <dbReference type="SAM" id="MobiDB-lite"/>
    </source>
</evidence>
<name>A0ABR1WPK4_9PEZI</name>
<feature type="compositionally biased region" description="Basic residues" evidence="1">
    <location>
        <begin position="9"/>
        <end position="18"/>
    </location>
</feature>
<dbReference type="Proteomes" id="UP001446871">
    <property type="component" value="Unassembled WGS sequence"/>
</dbReference>
<keyword evidence="3" id="KW-1185">Reference proteome</keyword>
<reference evidence="2 3" key="1">
    <citation type="submission" date="2023-01" db="EMBL/GenBank/DDBJ databases">
        <title>Analysis of 21 Apiospora genomes using comparative genomics revels a genus with tremendous synthesis potential of carbohydrate active enzymes and secondary metabolites.</title>
        <authorList>
            <person name="Sorensen T."/>
        </authorList>
    </citation>
    <scope>NUCLEOTIDE SEQUENCE [LARGE SCALE GENOMIC DNA]</scope>
    <source>
        <strain evidence="2 3">CBS 83171</strain>
    </source>
</reference>
<accession>A0ABR1WPK4</accession>
<comment type="caution">
    <text evidence="2">The sequence shown here is derived from an EMBL/GenBank/DDBJ whole genome shotgun (WGS) entry which is preliminary data.</text>
</comment>
<evidence type="ECO:0008006" key="4">
    <source>
        <dbReference type="Google" id="ProtNLM"/>
    </source>
</evidence>
<sequence>MRDVCNAKGNRKPSRRFKYVTPPPPPPPPLPLEIWRIICDQLAEDNFRGSDGMFTDNRDYGLRSIRKEARAVLKALCRVSWGIAGMAQAALFKCYHMGDHQERRSFVQYLGAVLDSPRLAGYAKELVLDEPVRHVHRSFQRERCPLLTTKAEFAAAYARVAARLGFDESRFPFDFVEQGDLQPRFTARLPSTILLAPALLPNLERLGIGWTSKQTRPFELLQQLHALGVVEPFWRVKELTLQFYLWLTPTVVLTRLAPLLALVPRLTTLRLYSFPGLDAVNQGFIEVVRERMPPGLHTLEVRDSYLEDHTVDALLRCCPSGLERFVYVSIVVRPEFPQLGPEVTPRQLVRRLLARSGDTLREVELDYSETRERHRERGNSEDYETKLTMADFAGFSALETMVHRPKDQGLSPA</sequence>